<reference evidence="2" key="1">
    <citation type="journal article" date="2015" name="Nature">
        <title>Complex archaea that bridge the gap between prokaryotes and eukaryotes.</title>
        <authorList>
            <person name="Spang A."/>
            <person name="Saw J.H."/>
            <person name="Jorgensen S.L."/>
            <person name="Zaremba-Niedzwiedzka K."/>
            <person name="Martijn J."/>
            <person name="Lind A.E."/>
            <person name="van Eijk R."/>
            <person name="Schleper C."/>
            <person name="Guy L."/>
            <person name="Ettema T.J."/>
        </authorList>
    </citation>
    <scope>NUCLEOTIDE SEQUENCE</scope>
</reference>
<name>A0A0F9H330_9ZZZZ</name>
<organism evidence="2">
    <name type="scientific">marine sediment metagenome</name>
    <dbReference type="NCBI Taxonomy" id="412755"/>
    <lineage>
        <taxon>unclassified sequences</taxon>
        <taxon>metagenomes</taxon>
        <taxon>ecological metagenomes</taxon>
    </lineage>
</organism>
<dbReference type="Gene3D" id="3.30.930.10">
    <property type="entry name" value="Bira Bifunctional Protein, Domain 2"/>
    <property type="match status" value="1"/>
</dbReference>
<evidence type="ECO:0000259" key="1">
    <source>
        <dbReference type="PROSITE" id="PS50862"/>
    </source>
</evidence>
<dbReference type="AlphaFoldDB" id="A0A0F9H330"/>
<accession>A0A0F9H330</accession>
<dbReference type="PANTHER" id="PTHR10745">
    <property type="entry name" value="GLYCYL-TRNA SYNTHETASE/DNA POLYMERASE SUBUNIT GAMMA-2"/>
    <property type="match status" value="1"/>
</dbReference>
<proteinExistence type="predicted"/>
<dbReference type="PRINTS" id="PR01043">
    <property type="entry name" value="TRNASYNTHGLY"/>
</dbReference>
<feature type="non-terminal residue" evidence="2">
    <location>
        <position position="305"/>
    </location>
</feature>
<dbReference type="EMBL" id="LAZR01016216">
    <property type="protein sequence ID" value="KKM05464.1"/>
    <property type="molecule type" value="Genomic_DNA"/>
</dbReference>
<sequence>MAFIVKKIIHGNQYFYLNENKRVDGKVKTKTLAYLGKTKEGAEKRMEKFLKEKKPIEKEKGKEEKISIEKETKHVKISIEDLANFCKKKGFVFRSSDIYGGYAGFWDFGPLGVELFNNIKKDWWNYFVYQRNDTVGINASVISNPKTWKASGHITGFKDIAVVCKKCKKSNKIEENEFGKVKCDNCNGEYEKIGEFNLLFKTNVGAFALDKEDAYLRGETAQAMFMDFKLIYQTSRMKLPFGIAQIGRCFRNEIAPRDFLFRSREFHIAELEFFINPDEKTCSLLIKKHLNLKIKFLNAETQKAG</sequence>
<gene>
    <name evidence="2" type="ORF">LCGC14_1753870</name>
</gene>
<dbReference type="SUPFAM" id="SSF55681">
    <property type="entry name" value="Class II aaRS and biotin synthetases"/>
    <property type="match status" value="1"/>
</dbReference>
<dbReference type="GO" id="GO:0005737">
    <property type="term" value="C:cytoplasm"/>
    <property type="evidence" value="ECO:0007669"/>
    <property type="project" value="TreeGrafter"/>
</dbReference>
<dbReference type="GO" id="GO:0004820">
    <property type="term" value="F:glycine-tRNA ligase activity"/>
    <property type="evidence" value="ECO:0007669"/>
    <property type="project" value="TreeGrafter"/>
</dbReference>
<dbReference type="InterPro" id="IPR045864">
    <property type="entry name" value="aa-tRNA-synth_II/BPL/LPL"/>
</dbReference>
<comment type="caution">
    <text evidence="2">The sequence shown here is derived from an EMBL/GenBank/DDBJ whole genome shotgun (WGS) entry which is preliminary data.</text>
</comment>
<dbReference type="GO" id="GO:0006426">
    <property type="term" value="P:glycyl-tRNA aminoacylation"/>
    <property type="evidence" value="ECO:0007669"/>
    <property type="project" value="TreeGrafter"/>
</dbReference>
<dbReference type="InterPro" id="IPR006195">
    <property type="entry name" value="aa-tRNA-synth_II"/>
</dbReference>
<dbReference type="PROSITE" id="PS50862">
    <property type="entry name" value="AA_TRNA_LIGASE_II"/>
    <property type="match status" value="1"/>
</dbReference>
<dbReference type="PANTHER" id="PTHR10745:SF8">
    <property type="entry name" value="DNA POLYMERASE SUBUNIT GAMMA-2, MITOCHONDRIAL"/>
    <property type="match status" value="1"/>
</dbReference>
<protein>
    <recommendedName>
        <fullName evidence="1">Aminoacyl-transfer RNA synthetases class-II family profile domain-containing protein</fullName>
    </recommendedName>
</protein>
<dbReference type="InterPro" id="IPR027031">
    <property type="entry name" value="Gly-tRNA_synthase/POLG2"/>
</dbReference>
<evidence type="ECO:0000313" key="2">
    <source>
        <dbReference type="EMBL" id="KKM05464.1"/>
    </source>
</evidence>
<feature type="domain" description="Aminoacyl-transfer RNA synthetases class-II family profile" evidence="1">
    <location>
        <begin position="81"/>
        <end position="279"/>
    </location>
</feature>